<feature type="region of interest" description="Disordered" evidence="1">
    <location>
        <begin position="33"/>
        <end position="62"/>
    </location>
</feature>
<evidence type="ECO:0000313" key="3">
    <source>
        <dbReference type="Proteomes" id="UP001341840"/>
    </source>
</evidence>
<organism evidence="2 3">
    <name type="scientific">Stylosanthes scabra</name>
    <dbReference type="NCBI Taxonomy" id="79078"/>
    <lineage>
        <taxon>Eukaryota</taxon>
        <taxon>Viridiplantae</taxon>
        <taxon>Streptophyta</taxon>
        <taxon>Embryophyta</taxon>
        <taxon>Tracheophyta</taxon>
        <taxon>Spermatophyta</taxon>
        <taxon>Magnoliopsida</taxon>
        <taxon>eudicotyledons</taxon>
        <taxon>Gunneridae</taxon>
        <taxon>Pentapetalae</taxon>
        <taxon>rosids</taxon>
        <taxon>fabids</taxon>
        <taxon>Fabales</taxon>
        <taxon>Fabaceae</taxon>
        <taxon>Papilionoideae</taxon>
        <taxon>50 kb inversion clade</taxon>
        <taxon>dalbergioids sensu lato</taxon>
        <taxon>Dalbergieae</taxon>
        <taxon>Pterocarpus clade</taxon>
        <taxon>Stylosanthes</taxon>
    </lineage>
</organism>
<accession>A0ABU6TR55</accession>
<comment type="caution">
    <text evidence="2">The sequence shown here is derived from an EMBL/GenBank/DDBJ whole genome shotgun (WGS) entry which is preliminary data.</text>
</comment>
<evidence type="ECO:0000313" key="2">
    <source>
        <dbReference type="EMBL" id="MED6151281.1"/>
    </source>
</evidence>
<reference evidence="2 3" key="1">
    <citation type="journal article" date="2023" name="Plants (Basel)">
        <title>Bridging the Gap: Combining Genomics and Transcriptomics Approaches to Understand Stylosanthes scabra, an Orphan Legume from the Brazilian Caatinga.</title>
        <authorList>
            <person name="Ferreira-Neto J.R.C."/>
            <person name="da Silva M.D."/>
            <person name="Binneck E."/>
            <person name="de Melo N.F."/>
            <person name="da Silva R.H."/>
            <person name="de Melo A.L.T.M."/>
            <person name="Pandolfi V."/>
            <person name="Bustamante F.O."/>
            <person name="Brasileiro-Vidal A.C."/>
            <person name="Benko-Iseppon A.M."/>
        </authorList>
    </citation>
    <scope>NUCLEOTIDE SEQUENCE [LARGE SCALE GENOMIC DNA]</scope>
    <source>
        <tissue evidence="2">Leaves</tissue>
    </source>
</reference>
<keyword evidence="3" id="KW-1185">Reference proteome</keyword>
<name>A0ABU6TR55_9FABA</name>
<evidence type="ECO:0000256" key="1">
    <source>
        <dbReference type="SAM" id="MobiDB-lite"/>
    </source>
</evidence>
<proteinExistence type="predicted"/>
<dbReference type="EMBL" id="JASCZI010091818">
    <property type="protein sequence ID" value="MED6151281.1"/>
    <property type="molecule type" value="Genomic_DNA"/>
</dbReference>
<dbReference type="Proteomes" id="UP001341840">
    <property type="component" value="Unassembled WGS sequence"/>
</dbReference>
<gene>
    <name evidence="2" type="ORF">PIB30_081010</name>
</gene>
<protein>
    <submittedName>
        <fullName evidence="2">Uncharacterized protein</fullName>
    </submittedName>
</protein>
<sequence length="77" mass="8911">MKERWRLKYFLAVAKEAPRDDEGTVACVLNGESVGEDDRRKRRRMSSMISKEEKKKNGADDRALVPEMLARTTVRVE</sequence>
<feature type="compositionally biased region" description="Basic and acidic residues" evidence="1">
    <location>
        <begin position="50"/>
        <end position="62"/>
    </location>
</feature>